<dbReference type="NCBIfam" id="TIGR03381">
    <property type="entry name" value="agmatine_aguB"/>
    <property type="match status" value="1"/>
</dbReference>
<dbReference type="PANTHER" id="PTHR43674">
    <property type="entry name" value="NITRILASE C965.09-RELATED"/>
    <property type="match status" value="1"/>
</dbReference>
<dbReference type="RefSeq" id="WP_127765211.1">
    <property type="nucleotide sequence ID" value="NZ_SADE01000001.1"/>
</dbReference>
<dbReference type="OrthoDB" id="9803803at2"/>
<dbReference type="PANTHER" id="PTHR43674:SF2">
    <property type="entry name" value="BETA-UREIDOPROPIONASE"/>
    <property type="match status" value="1"/>
</dbReference>
<dbReference type="InterPro" id="IPR036526">
    <property type="entry name" value="C-N_Hydrolase_sf"/>
</dbReference>
<dbReference type="Pfam" id="PF00795">
    <property type="entry name" value="CN_hydrolase"/>
    <property type="match status" value="1"/>
</dbReference>
<organism evidence="4 5">
    <name type="scientific">Hwanghaeella grinnelliae</name>
    <dbReference type="NCBI Taxonomy" id="2500179"/>
    <lineage>
        <taxon>Bacteria</taxon>
        <taxon>Pseudomonadati</taxon>
        <taxon>Pseudomonadota</taxon>
        <taxon>Alphaproteobacteria</taxon>
        <taxon>Rhodospirillales</taxon>
        <taxon>Rhodospirillaceae</taxon>
        <taxon>Hwanghaeella</taxon>
    </lineage>
</organism>
<dbReference type="PROSITE" id="PS50263">
    <property type="entry name" value="CN_HYDROLASE"/>
    <property type="match status" value="1"/>
</dbReference>
<keyword evidence="5" id="KW-1185">Reference proteome</keyword>
<evidence type="ECO:0000256" key="1">
    <source>
        <dbReference type="ARBA" id="ARBA00022801"/>
    </source>
</evidence>
<evidence type="ECO:0000313" key="4">
    <source>
        <dbReference type="EMBL" id="RVU39839.1"/>
    </source>
</evidence>
<protein>
    <submittedName>
        <fullName evidence="4">N-carbamoylputrescine amidase</fullName>
        <ecNumber evidence="4">3.5.1.53</ecNumber>
    </submittedName>
</protein>
<dbReference type="GO" id="GO:0050126">
    <property type="term" value="F:N-carbamoylputrescine amidase activity"/>
    <property type="evidence" value="ECO:0007669"/>
    <property type="project" value="UniProtKB-EC"/>
</dbReference>
<comment type="caution">
    <text evidence="4">The sequence shown here is derived from an EMBL/GenBank/DDBJ whole genome shotgun (WGS) entry which is preliminary data.</text>
</comment>
<sequence>MMKVTVAATQMACTDVVEENVARAEAMIRKAADNGANVVLLQELFEGLYFCQDELPEHCARAKPADGHPTIAHFQKLAAELNMVIPVSFYELANNARFNSVAVIDADGAVLGIYRKSHIPHGSGYQEKYYFSPGDTGFKVWDTKFGKIGVGICWDQWFPEAARAMALMGAEMILYPTAIGSELQDAGWDSSGHWRRVMQGHAGANILPVVASNRIGREDGRKGTHLDFYGTSFIAGPTGEIVCDADRETETVLTATFDLDEVRNLRHGWGIYRDRRTDLYGPLLTMDGATANAR</sequence>
<gene>
    <name evidence="4" type="primary">aguB</name>
    <name evidence="4" type="ORF">EOI86_09770</name>
</gene>
<dbReference type="EMBL" id="SADE01000001">
    <property type="protein sequence ID" value="RVU39839.1"/>
    <property type="molecule type" value="Genomic_DNA"/>
</dbReference>
<evidence type="ECO:0000256" key="2">
    <source>
        <dbReference type="ARBA" id="ARBA00034122"/>
    </source>
</evidence>
<dbReference type="Gene3D" id="3.60.110.10">
    <property type="entry name" value="Carbon-nitrogen hydrolase"/>
    <property type="match status" value="1"/>
</dbReference>
<proteinExistence type="inferred from homology"/>
<dbReference type="InterPro" id="IPR003010">
    <property type="entry name" value="C-N_Hydrolase"/>
</dbReference>
<dbReference type="AlphaFoldDB" id="A0A437QZ96"/>
<name>A0A437QZ96_9PROT</name>
<accession>A0A437QZ96</accession>
<dbReference type="GO" id="GO:0033388">
    <property type="term" value="P:putrescine biosynthetic process from arginine"/>
    <property type="evidence" value="ECO:0007669"/>
    <property type="project" value="TreeGrafter"/>
</dbReference>
<comment type="similarity">
    <text evidence="2">Belongs to the carbon-nitrogen hydrolase superfamily.</text>
</comment>
<dbReference type="EC" id="3.5.1.53" evidence="4"/>
<dbReference type="InterPro" id="IPR050345">
    <property type="entry name" value="Aliph_Amidase/BUP"/>
</dbReference>
<dbReference type="Proteomes" id="UP000287447">
    <property type="component" value="Unassembled WGS sequence"/>
</dbReference>
<dbReference type="CDD" id="cd07573">
    <property type="entry name" value="CPA"/>
    <property type="match status" value="1"/>
</dbReference>
<evidence type="ECO:0000313" key="5">
    <source>
        <dbReference type="Proteomes" id="UP000287447"/>
    </source>
</evidence>
<evidence type="ECO:0000259" key="3">
    <source>
        <dbReference type="PROSITE" id="PS50263"/>
    </source>
</evidence>
<reference evidence="5" key="1">
    <citation type="submission" date="2019-01" db="EMBL/GenBank/DDBJ databases">
        <title>Gri0909 isolated from a small marine red alga.</title>
        <authorList>
            <person name="Kim J."/>
            <person name="Jeong S.E."/>
            <person name="Jeon C.O."/>
        </authorList>
    </citation>
    <scope>NUCLEOTIDE SEQUENCE [LARGE SCALE GENOMIC DNA]</scope>
    <source>
        <strain evidence="5">Gri0909</strain>
    </source>
</reference>
<dbReference type="SUPFAM" id="SSF56317">
    <property type="entry name" value="Carbon-nitrogen hydrolase"/>
    <property type="match status" value="1"/>
</dbReference>
<feature type="domain" description="CN hydrolase" evidence="3">
    <location>
        <begin position="4"/>
        <end position="259"/>
    </location>
</feature>
<dbReference type="InterPro" id="IPR017755">
    <property type="entry name" value="N-carbamoylputrescine_amidase"/>
</dbReference>
<keyword evidence="1 4" id="KW-0378">Hydrolase</keyword>